<dbReference type="Pfam" id="PF23470">
    <property type="entry name" value="Zn_ribbon_PF0610"/>
    <property type="match status" value="1"/>
</dbReference>
<dbReference type="SUPFAM" id="SSF46785">
    <property type="entry name" value="Winged helix' DNA-binding domain"/>
    <property type="match status" value="1"/>
</dbReference>
<proteinExistence type="predicted"/>
<feature type="domain" description="PF0610-like rubredoxin-like zinc beta-ribbon C-terminal" evidence="3">
    <location>
        <begin position="65"/>
        <end position="101"/>
    </location>
</feature>
<accession>A0A9Q4GFD1</accession>
<evidence type="ECO:0000256" key="1">
    <source>
        <dbReference type="SAM" id="MobiDB-lite"/>
    </source>
</evidence>
<keyword evidence="5" id="KW-1185">Reference proteome</keyword>
<evidence type="ECO:0000313" key="5">
    <source>
        <dbReference type="Proteomes" id="UP001149411"/>
    </source>
</evidence>
<gene>
    <name evidence="4" type="ORF">EGH25_01485</name>
</gene>
<evidence type="ECO:0000259" key="2">
    <source>
        <dbReference type="Pfam" id="PF21476"/>
    </source>
</evidence>
<sequence>MSNGDSEGVDEETTRRRIADHLRDEDATPSELAEALDLHLRSVYASLSHVSRSVEAGDERLLVVPPECSNCGFSGFDDPLGRPSRCPSCKSERIEEPVLRLD</sequence>
<comment type="caution">
    <text evidence="4">The sequence shown here is derived from an EMBL/GenBank/DDBJ whole genome shotgun (WGS) entry which is preliminary data.</text>
</comment>
<feature type="compositionally biased region" description="Basic and acidic residues" evidence="1">
    <location>
        <begin position="12"/>
        <end position="26"/>
    </location>
</feature>
<dbReference type="PANTHER" id="PTHR40663:SF2">
    <property type="entry name" value="TRANSCRIPTIONAL REGULATOR"/>
    <property type="match status" value="1"/>
</dbReference>
<name>A0A9Q4GFD1_9EURY</name>
<dbReference type="InterPro" id="IPR057022">
    <property type="entry name" value="PF0610-like_Zn_ribbon_C"/>
</dbReference>
<feature type="domain" description="PF0610-like winged HTH N-terminal" evidence="2">
    <location>
        <begin position="13"/>
        <end position="62"/>
    </location>
</feature>
<organism evidence="4 5">
    <name type="scientific">Halorutilus salinus</name>
    <dbReference type="NCBI Taxonomy" id="2487751"/>
    <lineage>
        <taxon>Archaea</taxon>
        <taxon>Methanobacteriati</taxon>
        <taxon>Methanobacteriota</taxon>
        <taxon>Stenosarchaea group</taxon>
        <taxon>Halobacteria</taxon>
        <taxon>Halorutilales</taxon>
        <taxon>Halorutilaceae</taxon>
        <taxon>Halorutilus</taxon>
    </lineage>
</organism>
<dbReference type="InterPro" id="IPR038767">
    <property type="entry name" value="PF0610-like"/>
</dbReference>
<dbReference type="Pfam" id="PF21476">
    <property type="entry name" value="PF0610-like_N"/>
    <property type="match status" value="1"/>
</dbReference>
<evidence type="ECO:0000259" key="3">
    <source>
        <dbReference type="Pfam" id="PF23470"/>
    </source>
</evidence>
<dbReference type="Proteomes" id="UP001149411">
    <property type="component" value="Unassembled WGS sequence"/>
</dbReference>
<dbReference type="RefSeq" id="WP_266085633.1">
    <property type="nucleotide sequence ID" value="NZ_RKLV01000001.1"/>
</dbReference>
<reference evidence="4" key="1">
    <citation type="submission" date="2022-09" db="EMBL/GenBank/DDBJ databases">
        <title>Haloadaptaus new haloarchaeum isolated from saline soil.</title>
        <authorList>
            <person name="Duran-Viseras A."/>
            <person name="Sanchez-Porro C."/>
            <person name="Ventosa A."/>
        </authorList>
    </citation>
    <scope>NUCLEOTIDE SEQUENCE</scope>
    <source>
        <strain evidence="4">F3-133</strain>
    </source>
</reference>
<protein>
    <submittedName>
        <fullName evidence="4">Transcriptional regulator</fullName>
    </submittedName>
</protein>
<dbReference type="PANTHER" id="PTHR40663">
    <property type="match status" value="1"/>
</dbReference>
<dbReference type="InterPro" id="IPR036390">
    <property type="entry name" value="WH_DNA-bd_sf"/>
</dbReference>
<dbReference type="AlphaFoldDB" id="A0A9Q4GFD1"/>
<feature type="region of interest" description="Disordered" evidence="1">
    <location>
        <begin position="1"/>
        <end position="30"/>
    </location>
</feature>
<evidence type="ECO:0000313" key="4">
    <source>
        <dbReference type="EMBL" id="MCX2818029.1"/>
    </source>
</evidence>
<dbReference type="EMBL" id="RKLV01000001">
    <property type="protein sequence ID" value="MCX2818029.1"/>
    <property type="molecule type" value="Genomic_DNA"/>
</dbReference>
<dbReference type="InterPro" id="IPR049159">
    <property type="entry name" value="PF0610-like_wHTH_N"/>
</dbReference>